<sequence length="488" mass="54582">MSNIRLRRHEITLMPESARVIIRPFIPGDTGRITTIIGRALALSEEEVVRELDVVRHEFAARHFDIASLLQIHFEKVRHHVFTHKPLSLERQLLIGALFSGEYALESAAIFNPSIVPHPDQSGAEEGGLRFVMSLRATGEGHISSIEFRAGSISAKGAITLDPVSRFVTVPEIVPNPSYKKKRFVIKLSEMGFDDQHATAVMGPLSENFTRSDLNKSVGTVRHAAQPATRDLTRTLECLQWLADSNYELRFSEKLAMSERIIFPVSPNETNGIEDARFVRFLEDDGHVMYYATYTAYNGRAILPQLIETEDFLNFRILSLNGSAVQNKGMALFPRRVAGRYAMLSRQDDENLFIMFSDSPHHWSDPQIILRPCEMWESVKIGNCGSPIETEAGWLVITHGVGPMRKYCIGAALLDLNDPAKVIGRLREPLLAPEGNEREGYVPNVVYSCGSMLHGRDLILPYAMSDKASAIASISLDELLEELLASRQ</sequence>
<dbReference type="EMBL" id="JBHSMQ010000004">
    <property type="protein sequence ID" value="MFC5455716.1"/>
    <property type="molecule type" value="Genomic_DNA"/>
</dbReference>
<dbReference type="SUPFAM" id="SSF75005">
    <property type="entry name" value="Arabinanase/levansucrase/invertase"/>
    <property type="match status" value="1"/>
</dbReference>
<evidence type="ECO:0000313" key="5">
    <source>
        <dbReference type="Proteomes" id="UP001596052"/>
    </source>
</evidence>
<dbReference type="InterPro" id="IPR023296">
    <property type="entry name" value="Glyco_hydro_beta-prop_sf"/>
</dbReference>
<proteinExistence type="inferred from homology"/>
<dbReference type="Proteomes" id="UP001596052">
    <property type="component" value="Unassembled WGS sequence"/>
</dbReference>
<comment type="similarity">
    <text evidence="3">Belongs to the glycosyl hydrolase 130 family.</text>
</comment>
<evidence type="ECO:0000313" key="4">
    <source>
        <dbReference type="EMBL" id="MFC5455716.1"/>
    </source>
</evidence>
<evidence type="ECO:0000256" key="1">
    <source>
        <dbReference type="ARBA" id="ARBA00022676"/>
    </source>
</evidence>
<keyword evidence="2" id="KW-0808">Transferase</keyword>
<evidence type="ECO:0000256" key="2">
    <source>
        <dbReference type="ARBA" id="ARBA00022679"/>
    </source>
</evidence>
<keyword evidence="4" id="KW-0378">Hydrolase</keyword>
<dbReference type="GO" id="GO:0016787">
    <property type="term" value="F:hydrolase activity"/>
    <property type="evidence" value="ECO:0007669"/>
    <property type="project" value="UniProtKB-KW"/>
</dbReference>
<name>A0ABW0KT57_9BACT</name>
<dbReference type="PANTHER" id="PTHR34106:SF4">
    <property type="entry name" value="BLL5143 PROTEIN"/>
    <property type="match status" value="1"/>
</dbReference>
<accession>A0ABW0KT57</accession>
<dbReference type="CDD" id="cd18613">
    <property type="entry name" value="GH130"/>
    <property type="match status" value="1"/>
</dbReference>
<comment type="caution">
    <text evidence="4">The sequence shown here is derived from an EMBL/GenBank/DDBJ whole genome shotgun (WGS) entry which is preliminary data.</text>
</comment>
<dbReference type="RefSeq" id="WP_377167067.1">
    <property type="nucleotide sequence ID" value="NZ_JBHSMQ010000004.1"/>
</dbReference>
<dbReference type="Gene3D" id="2.115.10.20">
    <property type="entry name" value="Glycosyl hydrolase domain, family 43"/>
    <property type="match status" value="1"/>
</dbReference>
<protein>
    <submittedName>
        <fullName evidence="4">Glycoside hydrolase family 130 protein</fullName>
    </submittedName>
</protein>
<reference evidence="5" key="1">
    <citation type="journal article" date="2019" name="Int. J. Syst. Evol. Microbiol.">
        <title>The Global Catalogue of Microorganisms (GCM) 10K type strain sequencing project: providing services to taxonomists for standard genome sequencing and annotation.</title>
        <authorList>
            <consortium name="The Broad Institute Genomics Platform"/>
            <consortium name="The Broad Institute Genome Sequencing Center for Infectious Disease"/>
            <person name="Wu L."/>
            <person name="Ma J."/>
        </authorList>
    </citation>
    <scope>NUCLEOTIDE SEQUENCE [LARGE SCALE GENOMIC DNA]</scope>
    <source>
        <strain evidence="5">CGMCC 4.1469</strain>
    </source>
</reference>
<evidence type="ECO:0000256" key="3">
    <source>
        <dbReference type="ARBA" id="ARBA00024356"/>
    </source>
</evidence>
<keyword evidence="1" id="KW-0328">Glycosyltransferase</keyword>
<gene>
    <name evidence="4" type="ORF">ACFQDI_12690</name>
</gene>
<keyword evidence="5" id="KW-1185">Reference proteome</keyword>
<dbReference type="InterPro" id="IPR007184">
    <property type="entry name" value="Mannoside_phosphorylase"/>
</dbReference>
<organism evidence="4 5">
    <name type="scientific">Prosthecobacter fluviatilis</name>
    <dbReference type="NCBI Taxonomy" id="445931"/>
    <lineage>
        <taxon>Bacteria</taxon>
        <taxon>Pseudomonadati</taxon>
        <taxon>Verrucomicrobiota</taxon>
        <taxon>Verrucomicrobiia</taxon>
        <taxon>Verrucomicrobiales</taxon>
        <taxon>Verrucomicrobiaceae</taxon>
        <taxon>Prosthecobacter</taxon>
    </lineage>
</organism>
<dbReference type="Pfam" id="PF04041">
    <property type="entry name" value="Glyco_hydro_130"/>
    <property type="match status" value="1"/>
</dbReference>
<dbReference type="PANTHER" id="PTHR34106">
    <property type="entry name" value="GLYCOSIDASE"/>
    <property type="match status" value="1"/>
</dbReference>